<protein>
    <submittedName>
        <fullName evidence="1">Uncharacterized protein</fullName>
    </submittedName>
</protein>
<accession>A0A8T2RTU0</accession>
<dbReference type="EMBL" id="CM035429">
    <property type="protein sequence ID" value="KAH7299939.1"/>
    <property type="molecule type" value="Genomic_DNA"/>
</dbReference>
<keyword evidence="2" id="KW-1185">Reference proteome</keyword>
<reference evidence="1" key="1">
    <citation type="submission" date="2021-08" db="EMBL/GenBank/DDBJ databases">
        <title>WGS assembly of Ceratopteris richardii.</title>
        <authorList>
            <person name="Marchant D.B."/>
            <person name="Chen G."/>
            <person name="Jenkins J."/>
            <person name="Shu S."/>
            <person name="Leebens-Mack J."/>
            <person name="Grimwood J."/>
            <person name="Schmutz J."/>
            <person name="Soltis P."/>
            <person name="Soltis D."/>
            <person name="Chen Z.-H."/>
        </authorList>
    </citation>
    <scope>NUCLEOTIDE SEQUENCE</scope>
    <source>
        <strain evidence="1">Whitten #5841</strain>
        <tissue evidence="1">Leaf</tissue>
    </source>
</reference>
<proteinExistence type="predicted"/>
<evidence type="ECO:0000313" key="2">
    <source>
        <dbReference type="Proteomes" id="UP000825935"/>
    </source>
</evidence>
<sequence length="61" mass="6631">MADGVAIHGAYYWSLLLLDSESLQNRVMRAAKIDSVGSCEGYNQSMMNSSLVVDAFKLDAS</sequence>
<dbReference type="Proteomes" id="UP000825935">
    <property type="component" value="Chromosome 24"/>
</dbReference>
<gene>
    <name evidence="1" type="ORF">KP509_24G036900</name>
</gene>
<name>A0A8T2RTU0_CERRI</name>
<dbReference type="AlphaFoldDB" id="A0A8T2RTU0"/>
<evidence type="ECO:0000313" key="1">
    <source>
        <dbReference type="EMBL" id="KAH7299939.1"/>
    </source>
</evidence>
<comment type="caution">
    <text evidence="1">The sequence shown here is derived from an EMBL/GenBank/DDBJ whole genome shotgun (WGS) entry which is preliminary data.</text>
</comment>
<organism evidence="1 2">
    <name type="scientific">Ceratopteris richardii</name>
    <name type="common">Triangle waterfern</name>
    <dbReference type="NCBI Taxonomy" id="49495"/>
    <lineage>
        <taxon>Eukaryota</taxon>
        <taxon>Viridiplantae</taxon>
        <taxon>Streptophyta</taxon>
        <taxon>Embryophyta</taxon>
        <taxon>Tracheophyta</taxon>
        <taxon>Polypodiopsida</taxon>
        <taxon>Polypodiidae</taxon>
        <taxon>Polypodiales</taxon>
        <taxon>Pteridineae</taxon>
        <taxon>Pteridaceae</taxon>
        <taxon>Parkerioideae</taxon>
        <taxon>Ceratopteris</taxon>
    </lineage>
</organism>